<evidence type="ECO:0000256" key="7">
    <source>
        <dbReference type="SAM" id="Phobius"/>
    </source>
</evidence>
<dbReference type="GO" id="GO:0016020">
    <property type="term" value="C:membrane"/>
    <property type="evidence" value="ECO:0007669"/>
    <property type="project" value="UniProtKB-SubCell"/>
</dbReference>
<dbReference type="PRINTS" id="PR00783">
    <property type="entry name" value="MINTRINSICP"/>
</dbReference>
<sequence length="273" mass="29912">MRESFRHHWPEYLMEAAGLGLFMISAATFAILLEHPASAFRQSLPDATVRRLIMGIAMGLTAIGIIYSPWGKQSGAHINPSVTLTFFRLGKVQFWDTVFYILFQCFGGVVGIFLASFVAGSFLLDPSVNYVATLPGPEGESLAFFAEMCISFGLMTVVLMSSNHPALSRWTGVFAGMLVATYITVEAPFSGMSMNPARSLASAFPAQLWTGFWIYLTAPVLGMLLAAEAYLRVAGIHKVWCAKLHHHNSKRCIFRCGYHEAPASKTPSFHTSG</sequence>
<dbReference type="KEGG" id="nneo:PQG83_10320"/>
<feature type="transmembrane region" description="Helical" evidence="7">
    <location>
        <begin position="142"/>
        <end position="160"/>
    </location>
</feature>
<evidence type="ECO:0000256" key="2">
    <source>
        <dbReference type="ARBA" id="ARBA00022448"/>
    </source>
</evidence>
<feature type="transmembrane region" description="Helical" evidence="7">
    <location>
        <begin position="52"/>
        <end position="70"/>
    </location>
</feature>
<dbReference type="Gene3D" id="1.20.1080.10">
    <property type="entry name" value="Glycerol uptake facilitator protein"/>
    <property type="match status" value="1"/>
</dbReference>
<gene>
    <name evidence="8" type="ORF">PQG83_10320</name>
</gene>
<comment type="similarity">
    <text evidence="6">Belongs to the MIP/aquaporin (TC 1.A.8) family.</text>
</comment>
<dbReference type="InterPro" id="IPR022357">
    <property type="entry name" value="MIP_CS"/>
</dbReference>
<dbReference type="AlphaFoldDB" id="A0AA96K560"/>
<keyword evidence="4 7" id="KW-1133">Transmembrane helix</keyword>
<evidence type="ECO:0000256" key="3">
    <source>
        <dbReference type="ARBA" id="ARBA00022692"/>
    </source>
</evidence>
<keyword evidence="2 6" id="KW-0813">Transport</keyword>
<dbReference type="RefSeq" id="WP_312749080.1">
    <property type="nucleotide sequence ID" value="NZ_CP116968.1"/>
</dbReference>
<protein>
    <submittedName>
        <fullName evidence="8">Aquaporin</fullName>
    </submittedName>
</protein>
<dbReference type="SUPFAM" id="SSF81338">
    <property type="entry name" value="Aquaporin-like"/>
    <property type="match status" value="1"/>
</dbReference>
<evidence type="ECO:0000256" key="4">
    <source>
        <dbReference type="ARBA" id="ARBA00022989"/>
    </source>
</evidence>
<keyword evidence="3 6" id="KW-0812">Transmembrane</keyword>
<name>A0AA96K560_9BACT</name>
<dbReference type="InterPro" id="IPR034294">
    <property type="entry name" value="Aquaporin_transptr"/>
</dbReference>
<evidence type="ECO:0000313" key="9">
    <source>
        <dbReference type="Proteomes" id="UP001302494"/>
    </source>
</evidence>
<accession>A0AA96K560</accession>
<dbReference type="GO" id="GO:0015267">
    <property type="term" value="F:channel activity"/>
    <property type="evidence" value="ECO:0007669"/>
    <property type="project" value="InterPro"/>
</dbReference>
<dbReference type="EMBL" id="CP116968">
    <property type="protein sequence ID" value="WNM64124.1"/>
    <property type="molecule type" value="Genomic_DNA"/>
</dbReference>
<evidence type="ECO:0000256" key="6">
    <source>
        <dbReference type="RuleBase" id="RU000477"/>
    </source>
</evidence>
<feature type="transmembrane region" description="Helical" evidence="7">
    <location>
        <begin position="12"/>
        <end position="32"/>
    </location>
</feature>
<keyword evidence="9" id="KW-1185">Reference proteome</keyword>
<evidence type="ECO:0000256" key="5">
    <source>
        <dbReference type="ARBA" id="ARBA00023136"/>
    </source>
</evidence>
<feature type="transmembrane region" description="Helical" evidence="7">
    <location>
        <begin position="98"/>
        <end position="122"/>
    </location>
</feature>
<reference evidence="8 9" key="1">
    <citation type="submission" date="2023-01" db="EMBL/GenBank/DDBJ databases">
        <title>Cultivation and genomic characterization of new, ubiquitous marine nitrite-oxidizing bacteria from the Nitrospirales.</title>
        <authorList>
            <person name="Mueller A.J."/>
            <person name="Daebeler A."/>
            <person name="Herbold C.W."/>
            <person name="Kirkegaard R.H."/>
            <person name="Daims H."/>
        </authorList>
    </citation>
    <scope>NUCLEOTIDE SEQUENCE [LARGE SCALE GENOMIC DNA]</scope>
    <source>
        <strain evidence="8 9">DK</strain>
    </source>
</reference>
<feature type="transmembrane region" description="Helical" evidence="7">
    <location>
        <begin position="172"/>
        <end position="192"/>
    </location>
</feature>
<dbReference type="Proteomes" id="UP001302494">
    <property type="component" value="Chromosome"/>
</dbReference>
<dbReference type="InterPro" id="IPR023271">
    <property type="entry name" value="Aquaporin-like"/>
</dbReference>
<feature type="transmembrane region" description="Helical" evidence="7">
    <location>
        <begin position="212"/>
        <end position="231"/>
    </location>
</feature>
<dbReference type="Pfam" id="PF00230">
    <property type="entry name" value="MIP"/>
    <property type="match status" value="1"/>
</dbReference>
<evidence type="ECO:0000313" key="8">
    <source>
        <dbReference type="EMBL" id="WNM64124.1"/>
    </source>
</evidence>
<evidence type="ECO:0000256" key="1">
    <source>
        <dbReference type="ARBA" id="ARBA00004141"/>
    </source>
</evidence>
<dbReference type="PROSITE" id="PS00221">
    <property type="entry name" value="MIP"/>
    <property type="match status" value="1"/>
</dbReference>
<dbReference type="PANTHER" id="PTHR45724:SF13">
    <property type="entry name" value="AQUAPORIN NIP1-1-RELATED"/>
    <property type="match status" value="1"/>
</dbReference>
<comment type="subcellular location">
    <subcellularLocation>
        <location evidence="1">Membrane</location>
        <topology evidence="1">Multi-pass membrane protein</topology>
    </subcellularLocation>
</comment>
<dbReference type="PANTHER" id="PTHR45724">
    <property type="entry name" value="AQUAPORIN NIP2-1"/>
    <property type="match status" value="1"/>
</dbReference>
<dbReference type="InterPro" id="IPR000425">
    <property type="entry name" value="MIP"/>
</dbReference>
<proteinExistence type="inferred from homology"/>
<organism evidence="8 9">
    <name type="scientific">Candidatus Nitrospira neomarina</name>
    <dbReference type="NCBI Taxonomy" id="3020899"/>
    <lineage>
        <taxon>Bacteria</taxon>
        <taxon>Pseudomonadati</taxon>
        <taxon>Nitrospirota</taxon>
        <taxon>Nitrospiria</taxon>
        <taxon>Nitrospirales</taxon>
        <taxon>Nitrospiraceae</taxon>
        <taxon>Nitrospira</taxon>
    </lineage>
</organism>
<keyword evidence="5 7" id="KW-0472">Membrane</keyword>